<dbReference type="Proteomes" id="UP001630127">
    <property type="component" value="Unassembled WGS sequence"/>
</dbReference>
<evidence type="ECO:0000313" key="3">
    <source>
        <dbReference type="Proteomes" id="UP001630127"/>
    </source>
</evidence>
<evidence type="ECO:0000313" key="2">
    <source>
        <dbReference type="EMBL" id="KAL3506713.1"/>
    </source>
</evidence>
<organism evidence="2 3">
    <name type="scientific">Cinchona calisaya</name>
    <dbReference type="NCBI Taxonomy" id="153742"/>
    <lineage>
        <taxon>Eukaryota</taxon>
        <taxon>Viridiplantae</taxon>
        <taxon>Streptophyta</taxon>
        <taxon>Embryophyta</taxon>
        <taxon>Tracheophyta</taxon>
        <taxon>Spermatophyta</taxon>
        <taxon>Magnoliopsida</taxon>
        <taxon>eudicotyledons</taxon>
        <taxon>Gunneridae</taxon>
        <taxon>Pentapetalae</taxon>
        <taxon>asterids</taxon>
        <taxon>lamiids</taxon>
        <taxon>Gentianales</taxon>
        <taxon>Rubiaceae</taxon>
        <taxon>Cinchonoideae</taxon>
        <taxon>Cinchoneae</taxon>
        <taxon>Cinchona</taxon>
    </lineage>
</organism>
<sequence>MGGKVASYSLREKFRIGEAFRTDGAHLWYFNRASCLIGDERLLQLRLLKKETREGHLWKHSPDSIGTKRRRGWNEESKGTRAILLGAKAAGSGPEYSTKEKAALLGGQLCDNTTEKAALSCNMQWSQRPYKIEVGSSSRPIDHATNRAGRPKHHTTLIEANLPYYRTLVRPEPRRHSGGRMPIFSSLKSTTNKWERQDSNLRRKTSTDLQSVALDHSTTFPFSG</sequence>
<gene>
    <name evidence="2" type="ORF">ACH5RR_032095</name>
</gene>
<reference evidence="2 3" key="1">
    <citation type="submission" date="2024-11" db="EMBL/GenBank/DDBJ databases">
        <title>A near-complete genome assembly of Cinchona calisaya.</title>
        <authorList>
            <person name="Lian D.C."/>
            <person name="Zhao X.W."/>
            <person name="Wei L."/>
        </authorList>
    </citation>
    <scope>NUCLEOTIDE SEQUENCE [LARGE SCALE GENOMIC DNA]</scope>
    <source>
        <tissue evidence="2">Nenye</tissue>
    </source>
</reference>
<name>A0ABD2YH47_9GENT</name>
<dbReference type="AlphaFoldDB" id="A0ABD2YH47"/>
<protein>
    <submittedName>
        <fullName evidence="2">Uncharacterized protein</fullName>
    </submittedName>
</protein>
<comment type="caution">
    <text evidence="2">The sequence shown here is derived from an EMBL/GenBank/DDBJ whole genome shotgun (WGS) entry which is preliminary data.</text>
</comment>
<accession>A0ABD2YH47</accession>
<evidence type="ECO:0000256" key="1">
    <source>
        <dbReference type="SAM" id="MobiDB-lite"/>
    </source>
</evidence>
<keyword evidence="3" id="KW-1185">Reference proteome</keyword>
<dbReference type="AntiFam" id="ANF00020">
    <property type="entry name" value="tRNA translation"/>
</dbReference>
<dbReference type="EMBL" id="JBJUIK010000013">
    <property type="protein sequence ID" value="KAL3506713.1"/>
    <property type="molecule type" value="Genomic_DNA"/>
</dbReference>
<feature type="region of interest" description="Disordered" evidence="1">
    <location>
        <begin position="172"/>
        <end position="206"/>
    </location>
</feature>
<proteinExistence type="predicted"/>